<dbReference type="SUPFAM" id="SSF55347">
    <property type="entry name" value="Glyceraldehyde-3-phosphate dehydrogenase-like, C-terminal domain"/>
    <property type="match status" value="1"/>
</dbReference>
<evidence type="ECO:0000313" key="5">
    <source>
        <dbReference type="Proteomes" id="UP000052982"/>
    </source>
</evidence>
<dbReference type="STRING" id="1943.AQJ64_22400"/>
<dbReference type="SUPFAM" id="SSF51735">
    <property type="entry name" value="NAD(P)-binding Rossmann-fold domains"/>
    <property type="match status" value="1"/>
</dbReference>
<dbReference type="Pfam" id="PF02894">
    <property type="entry name" value="GFO_IDH_MocA_C"/>
    <property type="match status" value="1"/>
</dbReference>
<gene>
    <name evidence="4" type="ORF">AQJ64_22400</name>
</gene>
<evidence type="ECO:0000259" key="3">
    <source>
        <dbReference type="Pfam" id="PF02894"/>
    </source>
</evidence>
<dbReference type="PANTHER" id="PTHR43593:SF1">
    <property type="entry name" value="INOSITOL 2-DEHYDROGENASE"/>
    <property type="match status" value="1"/>
</dbReference>
<accession>A0A101SVX2</accession>
<dbReference type="InterPro" id="IPR000683">
    <property type="entry name" value="Gfo/Idh/MocA-like_OxRdtase_N"/>
</dbReference>
<dbReference type="EMBL" id="LMWW01000036">
    <property type="protein sequence ID" value="KUN81174.1"/>
    <property type="molecule type" value="Genomic_DNA"/>
</dbReference>
<evidence type="ECO:0000259" key="2">
    <source>
        <dbReference type="Pfam" id="PF01408"/>
    </source>
</evidence>
<reference evidence="4 5" key="1">
    <citation type="submission" date="2015-10" db="EMBL/GenBank/DDBJ databases">
        <title>Draft genome sequence of Streptomyces griseoruber DSM 40281, type strain for the species Streptomyces griseoruber.</title>
        <authorList>
            <person name="Ruckert C."/>
            <person name="Winkler A."/>
            <person name="Kalinowski J."/>
            <person name="Kampfer P."/>
            <person name="Glaeser S."/>
        </authorList>
    </citation>
    <scope>NUCLEOTIDE SEQUENCE [LARGE SCALE GENOMIC DNA]</scope>
    <source>
        <strain evidence="4 5">DSM 40281</strain>
    </source>
</reference>
<dbReference type="PANTHER" id="PTHR43593">
    <property type="match status" value="1"/>
</dbReference>
<dbReference type="InterPro" id="IPR004104">
    <property type="entry name" value="Gfo/Idh/MocA-like_OxRdtase_C"/>
</dbReference>
<proteinExistence type="inferred from homology"/>
<feature type="domain" description="Gfo/Idh/MocA-like oxidoreductase N-terminal" evidence="2">
    <location>
        <begin position="4"/>
        <end position="117"/>
    </location>
</feature>
<name>A0A101SVX2_9ACTN</name>
<dbReference type="Pfam" id="PF01408">
    <property type="entry name" value="GFO_IDH_MocA"/>
    <property type="match status" value="1"/>
</dbReference>
<dbReference type="GO" id="GO:0000166">
    <property type="term" value="F:nucleotide binding"/>
    <property type="evidence" value="ECO:0007669"/>
    <property type="project" value="InterPro"/>
</dbReference>
<comment type="similarity">
    <text evidence="1">Belongs to the Gfo/Idh/MocA family.</text>
</comment>
<dbReference type="Gene3D" id="3.40.50.720">
    <property type="entry name" value="NAD(P)-binding Rossmann-like Domain"/>
    <property type="match status" value="1"/>
</dbReference>
<protein>
    <submittedName>
        <fullName evidence="4">Inositol 2-dehydrogenase</fullName>
    </submittedName>
</protein>
<sequence>MSELRIGVIGAGNMGADHVLTLHRQVSGAEVVHVADLDKDRAARAAGAVPGARAGDDAFAVIEDPGVDAVVIASHDATHADLAVAAVRAGKPVLCEKPLAPTLQECVRVVREERRAGGGLISLGFMRRFDPGYADLRSALAGGSHGAPLLVRCASRGVSSAPGCTDELSITGSAIHEFDTVPWLLDSPVTEVSWHAPRSTGAVTGLRDPQLILLRTADGALSTVEVFLNAGYGYDIRCEVVAEHGTVALTDPARIVADSARVRSTGYPADWRPRFADAYRLELQAWVDAVRAGRVPPLADAHDGLVASAVAEAVITSMRGGGATVAVRIPEV</sequence>
<evidence type="ECO:0000256" key="1">
    <source>
        <dbReference type="ARBA" id="ARBA00010928"/>
    </source>
</evidence>
<dbReference type="Proteomes" id="UP000052982">
    <property type="component" value="Unassembled WGS sequence"/>
</dbReference>
<dbReference type="InterPro" id="IPR036291">
    <property type="entry name" value="NAD(P)-bd_dom_sf"/>
</dbReference>
<organism evidence="4 5">
    <name type="scientific">Streptomyces griseoruber</name>
    <dbReference type="NCBI Taxonomy" id="1943"/>
    <lineage>
        <taxon>Bacteria</taxon>
        <taxon>Bacillati</taxon>
        <taxon>Actinomycetota</taxon>
        <taxon>Actinomycetes</taxon>
        <taxon>Kitasatosporales</taxon>
        <taxon>Streptomycetaceae</taxon>
        <taxon>Streptomyces</taxon>
    </lineage>
</organism>
<keyword evidence="5" id="KW-1185">Reference proteome</keyword>
<dbReference type="InterPro" id="IPR050424">
    <property type="entry name" value="Gfo-Idh-MocA_inositol_DH"/>
</dbReference>
<feature type="domain" description="Gfo/Idh/MocA-like oxidoreductase C-terminal" evidence="3">
    <location>
        <begin position="173"/>
        <end position="326"/>
    </location>
</feature>
<dbReference type="OrthoDB" id="256869at2"/>
<dbReference type="RefSeq" id="WP_059202914.1">
    <property type="nucleotide sequence ID" value="NZ_JBIRRP010000004.1"/>
</dbReference>
<comment type="caution">
    <text evidence="4">The sequence shown here is derived from an EMBL/GenBank/DDBJ whole genome shotgun (WGS) entry which is preliminary data.</text>
</comment>
<dbReference type="AlphaFoldDB" id="A0A101SVX2"/>
<evidence type="ECO:0000313" key="4">
    <source>
        <dbReference type="EMBL" id="KUN81174.1"/>
    </source>
</evidence>
<dbReference type="Gene3D" id="3.30.360.10">
    <property type="entry name" value="Dihydrodipicolinate Reductase, domain 2"/>
    <property type="match status" value="1"/>
</dbReference>